<sequence length="94" mass="11267">MEIFNQLKSPATRASILEYNNHDHYRKFSIIDIVFWFMLRNKVNIHENQVMKQILISAVRVRLKAYSLTKINLLVNSRVCKMEIHINLIIKHFN</sequence>
<proteinExistence type="predicted"/>
<protein>
    <submittedName>
        <fullName evidence="1">Uncharacterized protein</fullName>
    </submittedName>
</protein>
<dbReference type="EMBL" id="REGN01006372">
    <property type="protein sequence ID" value="RNA09769.1"/>
    <property type="molecule type" value="Genomic_DNA"/>
</dbReference>
<name>A0A3M7QEQ5_BRAPC</name>
<comment type="caution">
    <text evidence="1">The sequence shown here is derived from an EMBL/GenBank/DDBJ whole genome shotgun (WGS) entry which is preliminary data.</text>
</comment>
<dbReference type="AlphaFoldDB" id="A0A3M7QEQ5"/>
<keyword evidence="2" id="KW-1185">Reference proteome</keyword>
<evidence type="ECO:0000313" key="1">
    <source>
        <dbReference type="EMBL" id="RNA09769.1"/>
    </source>
</evidence>
<dbReference type="Proteomes" id="UP000276133">
    <property type="component" value="Unassembled WGS sequence"/>
</dbReference>
<evidence type="ECO:0000313" key="2">
    <source>
        <dbReference type="Proteomes" id="UP000276133"/>
    </source>
</evidence>
<organism evidence="1 2">
    <name type="scientific">Brachionus plicatilis</name>
    <name type="common">Marine rotifer</name>
    <name type="synonym">Brachionus muelleri</name>
    <dbReference type="NCBI Taxonomy" id="10195"/>
    <lineage>
        <taxon>Eukaryota</taxon>
        <taxon>Metazoa</taxon>
        <taxon>Spiralia</taxon>
        <taxon>Gnathifera</taxon>
        <taxon>Rotifera</taxon>
        <taxon>Eurotatoria</taxon>
        <taxon>Monogononta</taxon>
        <taxon>Pseudotrocha</taxon>
        <taxon>Ploima</taxon>
        <taxon>Brachionidae</taxon>
        <taxon>Brachionus</taxon>
    </lineage>
</organism>
<reference evidence="1 2" key="1">
    <citation type="journal article" date="2018" name="Sci. Rep.">
        <title>Genomic signatures of local adaptation to the degree of environmental predictability in rotifers.</title>
        <authorList>
            <person name="Franch-Gras L."/>
            <person name="Hahn C."/>
            <person name="Garcia-Roger E.M."/>
            <person name="Carmona M.J."/>
            <person name="Serra M."/>
            <person name="Gomez A."/>
        </authorList>
    </citation>
    <scope>NUCLEOTIDE SEQUENCE [LARGE SCALE GENOMIC DNA]</scope>
    <source>
        <strain evidence="1">HYR1</strain>
    </source>
</reference>
<accession>A0A3M7QEQ5</accession>
<gene>
    <name evidence="1" type="ORF">BpHYR1_011449</name>
</gene>